<evidence type="ECO:0000256" key="7">
    <source>
        <dbReference type="ARBA" id="ARBA00023136"/>
    </source>
</evidence>
<dbReference type="EMBL" id="AMQM01001638">
    <property type="status" value="NOT_ANNOTATED_CDS"/>
    <property type="molecule type" value="Genomic_DNA"/>
</dbReference>
<keyword evidence="6 9" id="KW-0496">Mitochondrion</keyword>
<dbReference type="GO" id="GO:0000266">
    <property type="term" value="P:mitochondrial fission"/>
    <property type="evidence" value="ECO:0007669"/>
    <property type="project" value="UniProtKB-UniRule"/>
</dbReference>
<feature type="transmembrane region" description="Helical" evidence="9">
    <location>
        <begin position="197"/>
        <end position="216"/>
    </location>
</feature>
<dbReference type="GO" id="GO:0005777">
    <property type="term" value="C:peroxisome"/>
    <property type="evidence" value="ECO:0007669"/>
    <property type="project" value="UniProtKB-SubCell"/>
</dbReference>
<dbReference type="RefSeq" id="XP_009027560.1">
    <property type="nucleotide sequence ID" value="XM_009029312.1"/>
</dbReference>
<keyword evidence="13" id="KW-1185">Reference proteome</keyword>
<reference evidence="13" key="1">
    <citation type="submission" date="2012-12" db="EMBL/GenBank/DDBJ databases">
        <authorList>
            <person name="Hellsten U."/>
            <person name="Grimwood J."/>
            <person name="Chapman J.A."/>
            <person name="Shapiro H."/>
            <person name="Aerts A."/>
            <person name="Otillar R.P."/>
            <person name="Terry A.Y."/>
            <person name="Boore J.L."/>
            <person name="Simakov O."/>
            <person name="Marletaz F."/>
            <person name="Cho S.-J."/>
            <person name="Edsinger-Gonzales E."/>
            <person name="Havlak P."/>
            <person name="Kuo D.-H."/>
            <person name="Larsson T."/>
            <person name="Lv J."/>
            <person name="Arendt D."/>
            <person name="Savage R."/>
            <person name="Osoegawa K."/>
            <person name="de Jong P."/>
            <person name="Lindberg D.R."/>
            <person name="Seaver E.C."/>
            <person name="Weisblat D.A."/>
            <person name="Putnam N.H."/>
            <person name="Grigoriev I.V."/>
            <person name="Rokhsar D.S."/>
        </authorList>
    </citation>
    <scope>NUCLEOTIDE SEQUENCE</scope>
</reference>
<comment type="function">
    <text evidence="9">Plays a role in mitochondrial and peroxisomal fission. Promotes the recruitment and association of the fission mediator dynamin-related protein 1 (DNM1L) to the mitochondrial surface.</text>
</comment>
<evidence type="ECO:0000256" key="8">
    <source>
        <dbReference type="ARBA" id="ARBA00023140"/>
    </source>
</evidence>
<keyword evidence="2 9" id="KW-0812">Transmembrane</keyword>
<dbReference type="PANTHER" id="PTHR16501">
    <property type="entry name" value="TRANSPORT AND GOLGI ORGANIZATION PROTEIN 11"/>
    <property type="match status" value="1"/>
</dbReference>
<dbReference type="GO" id="GO:0090141">
    <property type="term" value="P:positive regulation of mitochondrial fission"/>
    <property type="evidence" value="ECO:0007669"/>
    <property type="project" value="UniProtKB-UniRule"/>
</dbReference>
<evidence type="ECO:0000313" key="11">
    <source>
        <dbReference type="EMBL" id="ESN94500.1"/>
    </source>
</evidence>
<dbReference type="GeneID" id="20200513"/>
<dbReference type="GO" id="GO:0090314">
    <property type="term" value="P:positive regulation of protein targeting to membrane"/>
    <property type="evidence" value="ECO:0007669"/>
    <property type="project" value="UniProtKB-UniRule"/>
</dbReference>
<evidence type="ECO:0000256" key="3">
    <source>
        <dbReference type="ARBA" id="ARBA00022787"/>
    </source>
</evidence>
<name>T1EVB3_HELRO</name>
<accession>T1EVB3</accession>
<evidence type="ECO:0000256" key="5">
    <source>
        <dbReference type="ARBA" id="ARBA00023054"/>
    </source>
</evidence>
<evidence type="ECO:0000259" key="10">
    <source>
        <dbReference type="Pfam" id="PF05644"/>
    </source>
</evidence>
<evidence type="ECO:0000313" key="13">
    <source>
        <dbReference type="Proteomes" id="UP000015101"/>
    </source>
</evidence>
<dbReference type="CTD" id="20200513"/>
<protein>
    <recommendedName>
        <fullName evidence="9">Mitochondrial fission factor</fullName>
    </recommendedName>
</protein>
<reference evidence="12" key="3">
    <citation type="submission" date="2015-06" db="UniProtKB">
        <authorList>
            <consortium name="EnsemblMetazoa"/>
        </authorList>
    </citation>
    <scope>IDENTIFICATION</scope>
</reference>
<dbReference type="AlphaFoldDB" id="T1EVB3"/>
<dbReference type="KEGG" id="hro:HELRODRAFT_164357"/>
<comment type="similarity">
    <text evidence="1 9">Belongs to the Tango11 family.</text>
</comment>
<dbReference type="InParanoid" id="T1EVB3"/>
<dbReference type="EnsemblMetazoa" id="HelroT164357">
    <property type="protein sequence ID" value="HelroP164357"/>
    <property type="gene ID" value="HelroG164357"/>
</dbReference>
<reference evidence="11 13" key="2">
    <citation type="journal article" date="2013" name="Nature">
        <title>Insights into bilaterian evolution from three spiralian genomes.</title>
        <authorList>
            <person name="Simakov O."/>
            <person name="Marletaz F."/>
            <person name="Cho S.J."/>
            <person name="Edsinger-Gonzales E."/>
            <person name="Havlak P."/>
            <person name="Hellsten U."/>
            <person name="Kuo D.H."/>
            <person name="Larsson T."/>
            <person name="Lv J."/>
            <person name="Arendt D."/>
            <person name="Savage R."/>
            <person name="Osoegawa K."/>
            <person name="de Jong P."/>
            <person name="Grimwood J."/>
            <person name="Chapman J.A."/>
            <person name="Shapiro H."/>
            <person name="Aerts A."/>
            <person name="Otillar R.P."/>
            <person name="Terry A.Y."/>
            <person name="Boore J.L."/>
            <person name="Grigoriev I.V."/>
            <person name="Lindberg D.R."/>
            <person name="Seaver E.C."/>
            <person name="Weisblat D.A."/>
            <person name="Putnam N.H."/>
            <person name="Rokhsar D.S."/>
        </authorList>
    </citation>
    <scope>NUCLEOTIDE SEQUENCE</scope>
</reference>
<comment type="subcellular location">
    <subcellularLocation>
        <location evidence="9">Mitochondrion outer membrane</location>
        <topology evidence="9">Single-pass type IV membrane protein</topology>
    </subcellularLocation>
    <subcellularLocation>
        <location evidence="9">Peroxisome</location>
    </subcellularLocation>
</comment>
<evidence type="ECO:0000256" key="1">
    <source>
        <dbReference type="ARBA" id="ARBA00009806"/>
    </source>
</evidence>
<evidence type="ECO:0000256" key="2">
    <source>
        <dbReference type="ARBA" id="ARBA00022692"/>
    </source>
</evidence>
<evidence type="ECO:0000256" key="6">
    <source>
        <dbReference type="ARBA" id="ARBA00023128"/>
    </source>
</evidence>
<keyword evidence="7 9" id="KW-0472">Membrane</keyword>
<keyword evidence="5" id="KW-0175">Coiled coil</keyword>
<feature type="domain" description="Mff-like" evidence="10">
    <location>
        <begin position="147"/>
        <end position="209"/>
    </location>
</feature>
<evidence type="ECO:0000313" key="12">
    <source>
        <dbReference type="EnsemblMetazoa" id="HelroP164357"/>
    </source>
</evidence>
<keyword evidence="4 9" id="KW-1133">Transmembrane helix</keyword>
<dbReference type="InterPro" id="IPR039433">
    <property type="entry name" value="Mff-like_dom"/>
</dbReference>
<dbReference type="PANTHER" id="PTHR16501:SF6">
    <property type="entry name" value="TRANSPORT AND GOLGI ORGANIZATION PROTEIN 11"/>
    <property type="match status" value="1"/>
</dbReference>
<keyword evidence="8 9" id="KW-0576">Peroxisome</keyword>
<keyword evidence="3 9" id="KW-1000">Mitochondrion outer membrane</keyword>
<organism evidence="12 13">
    <name type="scientific">Helobdella robusta</name>
    <name type="common">Californian leech</name>
    <dbReference type="NCBI Taxonomy" id="6412"/>
    <lineage>
        <taxon>Eukaryota</taxon>
        <taxon>Metazoa</taxon>
        <taxon>Spiralia</taxon>
        <taxon>Lophotrochozoa</taxon>
        <taxon>Annelida</taxon>
        <taxon>Clitellata</taxon>
        <taxon>Hirudinea</taxon>
        <taxon>Rhynchobdellida</taxon>
        <taxon>Glossiphoniidae</taxon>
        <taxon>Helobdella</taxon>
    </lineage>
</organism>
<dbReference type="Proteomes" id="UP000015101">
    <property type="component" value="Unassembled WGS sequence"/>
</dbReference>
<sequence length="220" mass="25346">MTSDLKQNVYKYKEYDPQFTADISKKMQMPDRLVPGGGFHEMDAYASANHQSSYLNYKDRVTANYDLPLSKLPFEESHYMLATPPSRLTNFGGTTLADDEDDNSDSELEKVRRSLWENMPKSPKYSRLNSISKAHRDYFLADVDEGNEEVSLPMTPGTMLLMQKGDKLAALQRQVGKLAYRVSKLQDENRRRKACEWILYPLVIGYVFIQIGKFVFSKPY</sequence>
<dbReference type="GO" id="GO:0005741">
    <property type="term" value="C:mitochondrial outer membrane"/>
    <property type="evidence" value="ECO:0007669"/>
    <property type="project" value="UniProtKB-SubCell"/>
</dbReference>
<dbReference type="HOGENOM" id="CLU_1226024_0_0_1"/>
<evidence type="ECO:0000256" key="4">
    <source>
        <dbReference type="ARBA" id="ARBA00022989"/>
    </source>
</evidence>
<dbReference type="OrthoDB" id="5986838at2759"/>
<gene>
    <name evidence="12" type="primary">20200513</name>
    <name evidence="11" type="ORF">HELRODRAFT_164357</name>
</gene>
<dbReference type="EMBL" id="KB097571">
    <property type="protein sequence ID" value="ESN94500.1"/>
    <property type="molecule type" value="Genomic_DNA"/>
</dbReference>
<dbReference type="InterPro" id="IPR008518">
    <property type="entry name" value="Mff/Tango-11"/>
</dbReference>
<proteinExistence type="inferred from homology"/>
<evidence type="ECO:0000256" key="9">
    <source>
        <dbReference type="RuleBase" id="RU368040"/>
    </source>
</evidence>
<dbReference type="Pfam" id="PF05644">
    <property type="entry name" value="Miff"/>
    <property type="match status" value="1"/>
</dbReference>